<dbReference type="OrthoDB" id="204377at2759"/>
<dbReference type="SUPFAM" id="SSF53223">
    <property type="entry name" value="Aminoacid dehydrogenase-like, N-terminal domain"/>
    <property type="match status" value="1"/>
</dbReference>
<reference evidence="2 3" key="1">
    <citation type="journal article" date="2016" name="Nat. Commun.">
        <title>Ectomycorrhizal ecology is imprinted in the genome of the dominant symbiotic fungus Cenococcum geophilum.</title>
        <authorList>
            <consortium name="DOE Joint Genome Institute"/>
            <person name="Peter M."/>
            <person name="Kohler A."/>
            <person name="Ohm R.A."/>
            <person name="Kuo A."/>
            <person name="Krutzmann J."/>
            <person name="Morin E."/>
            <person name="Arend M."/>
            <person name="Barry K.W."/>
            <person name="Binder M."/>
            <person name="Choi C."/>
            <person name="Clum A."/>
            <person name="Copeland A."/>
            <person name="Grisel N."/>
            <person name="Haridas S."/>
            <person name="Kipfer T."/>
            <person name="LaButti K."/>
            <person name="Lindquist E."/>
            <person name="Lipzen A."/>
            <person name="Maire R."/>
            <person name="Meier B."/>
            <person name="Mihaltcheva S."/>
            <person name="Molinier V."/>
            <person name="Murat C."/>
            <person name="Poggeler S."/>
            <person name="Quandt C.A."/>
            <person name="Sperisen C."/>
            <person name="Tritt A."/>
            <person name="Tisserant E."/>
            <person name="Crous P.W."/>
            <person name="Henrissat B."/>
            <person name="Nehls U."/>
            <person name="Egli S."/>
            <person name="Spatafora J.W."/>
            <person name="Grigoriev I.V."/>
            <person name="Martin F.M."/>
        </authorList>
    </citation>
    <scope>NUCLEOTIDE SEQUENCE [LARGE SCALE GENOMIC DNA]</scope>
    <source>
        <strain evidence="2 3">CBS 207.34</strain>
    </source>
</reference>
<dbReference type="InterPro" id="IPR036291">
    <property type="entry name" value="NAD(P)-bd_dom_sf"/>
</dbReference>
<organism evidence="2 3">
    <name type="scientific">Glonium stellatum</name>
    <dbReference type="NCBI Taxonomy" id="574774"/>
    <lineage>
        <taxon>Eukaryota</taxon>
        <taxon>Fungi</taxon>
        <taxon>Dikarya</taxon>
        <taxon>Ascomycota</taxon>
        <taxon>Pezizomycotina</taxon>
        <taxon>Dothideomycetes</taxon>
        <taxon>Pleosporomycetidae</taxon>
        <taxon>Gloniales</taxon>
        <taxon>Gloniaceae</taxon>
        <taxon>Glonium</taxon>
    </lineage>
</organism>
<dbReference type="Pfam" id="PF08501">
    <property type="entry name" value="Shikimate_dh_N"/>
    <property type="match status" value="1"/>
</dbReference>
<dbReference type="InterPro" id="IPR022893">
    <property type="entry name" value="Shikimate_DH_fam"/>
</dbReference>
<dbReference type="Gene3D" id="3.40.50.10860">
    <property type="entry name" value="Leucine Dehydrogenase, chain A, domain 1"/>
    <property type="match status" value="1"/>
</dbReference>
<accession>A0A8E2F083</accession>
<dbReference type="AlphaFoldDB" id="A0A8E2F083"/>
<sequence>MVQTPSSDHLDRVGYLFGHPIVHSMSPLLHQTVYDGLGLNWAQLPLDSTDMDHFLTLIQDPKFYGASVTMPHKVAILKHLDSLTPEGRDVGACNTLFVRNDPTTNRRLYVGTNTDVVGIRDAFYQNISDPDACFHDRPGLVVGGGGAARSAVYALRKWMRASKIYIVNRDKSEVDAVIQECAARGFGDHMLHVATVAEAEKLDGPGAVVACVPNFSPKTPAEKEARAILECLLAKDHKGAILEMCYHPTPWTEIANISQKLGWNVILGTEALIWQGLEQDRYWTGKDVHELPIKKVHQVIAAKLSESKI</sequence>
<dbReference type="PANTHER" id="PTHR21089:SF1">
    <property type="entry name" value="BIFUNCTIONAL 3-DEHYDROQUINATE DEHYDRATASE_SHIKIMATE DEHYDROGENASE, CHLOROPLASTIC"/>
    <property type="match status" value="1"/>
</dbReference>
<protein>
    <submittedName>
        <fullName evidence="2">Quinate dehydrogenase</fullName>
    </submittedName>
</protein>
<dbReference type="InterPro" id="IPR013708">
    <property type="entry name" value="Shikimate_DH-bd_N"/>
</dbReference>
<dbReference type="GO" id="GO:0019632">
    <property type="term" value="P:shikimate metabolic process"/>
    <property type="evidence" value="ECO:0007669"/>
    <property type="project" value="TreeGrafter"/>
</dbReference>
<gene>
    <name evidence="2" type="ORF">AOQ84DRAFT_340748</name>
</gene>
<dbReference type="GO" id="GO:0004764">
    <property type="term" value="F:shikimate 3-dehydrogenase (NADP+) activity"/>
    <property type="evidence" value="ECO:0007669"/>
    <property type="project" value="InterPro"/>
</dbReference>
<name>A0A8E2F083_9PEZI</name>
<dbReference type="Proteomes" id="UP000250140">
    <property type="component" value="Unassembled WGS sequence"/>
</dbReference>
<dbReference type="PANTHER" id="PTHR21089">
    <property type="entry name" value="SHIKIMATE DEHYDROGENASE"/>
    <property type="match status" value="1"/>
</dbReference>
<evidence type="ECO:0000313" key="3">
    <source>
        <dbReference type="Proteomes" id="UP000250140"/>
    </source>
</evidence>
<dbReference type="Gene3D" id="3.40.50.720">
    <property type="entry name" value="NAD(P)-binding Rossmann-like Domain"/>
    <property type="match status" value="1"/>
</dbReference>
<dbReference type="EMBL" id="KV749700">
    <property type="protein sequence ID" value="OCL08185.1"/>
    <property type="molecule type" value="Genomic_DNA"/>
</dbReference>
<evidence type="ECO:0000259" key="1">
    <source>
        <dbReference type="Pfam" id="PF08501"/>
    </source>
</evidence>
<keyword evidence="3" id="KW-1185">Reference proteome</keyword>
<proteinExistence type="predicted"/>
<dbReference type="InterPro" id="IPR046346">
    <property type="entry name" value="Aminoacid_DH-like_N_sf"/>
</dbReference>
<dbReference type="SUPFAM" id="SSF51735">
    <property type="entry name" value="NAD(P)-binding Rossmann-fold domains"/>
    <property type="match status" value="1"/>
</dbReference>
<evidence type="ECO:0000313" key="2">
    <source>
        <dbReference type="EMBL" id="OCL08185.1"/>
    </source>
</evidence>
<dbReference type="GO" id="GO:0009423">
    <property type="term" value="P:chorismate biosynthetic process"/>
    <property type="evidence" value="ECO:0007669"/>
    <property type="project" value="TreeGrafter"/>
</dbReference>
<feature type="domain" description="Shikimate dehydrogenase substrate binding N-terminal" evidence="1">
    <location>
        <begin position="16"/>
        <end position="96"/>
    </location>
</feature>